<evidence type="ECO:0000256" key="3">
    <source>
        <dbReference type="ARBA" id="ARBA00022558"/>
    </source>
</evidence>
<gene>
    <name evidence="9" type="ORF">GCM10023307_04630</name>
</gene>
<evidence type="ECO:0000256" key="2">
    <source>
        <dbReference type="ARBA" id="ARBA00008387"/>
    </source>
</evidence>
<dbReference type="InterPro" id="IPR008707">
    <property type="entry name" value="B-propeller_PilY1"/>
</dbReference>
<evidence type="ECO:0000256" key="6">
    <source>
        <dbReference type="ARBA" id="ARBA00023263"/>
    </source>
</evidence>
<evidence type="ECO:0000259" key="8">
    <source>
        <dbReference type="Pfam" id="PF05567"/>
    </source>
</evidence>
<keyword evidence="10" id="KW-1185">Reference proteome</keyword>
<accession>A0ABP9AM28</accession>
<evidence type="ECO:0000256" key="1">
    <source>
        <dbReference type="ARBA" id="ARBA00004561"/>
    </source>
</evidence>
<evidence type="ECO:0000313" key="10">
    <source>
        <dbReference type="Proteomes" id="UP001499959"/>
    </source>
</evidence>
<sequence length="1076" mass="115742">MPVNKTEAAVNTTSRTVHARSARPSRLAPILACLVTVLGLPVHAGVSLPDTPMQTNNGVPPNIWFILDDSGSMGSDFMPDSVPATTPTNIASQAYTRNTIHYNPTVTYRPWQNADGSYMADTPYTTVSDNDDILTDIINLSDATRTFYVPLPTITDIADARQYTRYQFLTNGTATACTWRTTPAPTGFNICLPVVAFTWPGPIVRTLAQEKANYANWYTYHRTRMKVAKAGASYAFNDPSVFNDDNDYRVGFTTIWQRNEFRIPVGNNSGLFRGNNTGENRRVWFDRLFAARNGGRTPLIPALTRAGNYFSEAGNTGPWGPQANGSQYECRQNFSILTTDGYWNEGAAAVGNSDNTNGASISRPDAGPYQYTAADPYRDAWTNTLADVAMHYWKNDLRPEAQMENIVPASASNPAFWQHMVTFGISIGLQGTLDVEDTLVLVRSNQAVAWPNPMDAENLDRIDDLFHASVNGRGSFVAAGNPTQFAEGLGNALRAIAARKGSGSNATVTGTSTSAGNKVFQAKYFSSKWYGELQAFSVTATGVNTTTPLWTASIPAGIRSNIYTHNGSSGTTFPTAAQSLTLTPTIANYLRGDRSLELPGTGRLYRERFSLLGTVVDSSPTYVKTSNTVDTVYVGANDGMLHAFNAADGVERFAYVPRGIDLNDLRDFSDPDYGHRFFVDGPIITSTSRELAAKTVLVATLGRGGKGLFALDVTNPVAFNSTKVLWDHDGSFDSDMGQILGKPLIAKLNDGSTALLVPNGLNSNNERAVLFVIDLETGVKIAEIDTGVGSSSATNGLSSPRGWDADGNGTVDVVYAGDFRGNLWKFDLSSTNKSSWNIPGNRPLFAPATPGAQPVTGGVTIAVDPSTDKRWVFFGTGRLLTPADITDTSRQTWYGVIDDEAATSSVTRTGMTARNIAQFDSATRNRAFEPYAALPVNSKGWYIDLDLPPSNTLEGERMVGDQQVVKNALIAASVIPSTNNPCKPGRGYINAIDAFTGTSLESGLFDANRNGTFGDAGDKIGGNAVGSIDLGVGMVTDPALLDKLLVAGGSLATLASTPLDPTLYGGRISWREIIRR</sequence>
<evidence type="ECO:0000256" key="7">
    <source>
        <dbReference type="SAM" id="MobiDB-lite"/>
    </source>
</evidence>
<reference evidence="10" key="1">
    <citation type="journal article" date="2019" name="Int. J. Syst. Evol. Microbiol.">
        <title>The Global Catalogue of Microorganisms (GCM) 10K type strain sequencing project: providing services to taxonomists for standard genome sequencing and annotation.</title>
        <authorList>
            <consortium name="The Broad Institute Genomics Platform"/>
            <consortium name="The Broad Institute Genome Sequencing Center for Infectious Disease"/>
            <person name="Wu L."/>
            <person name="Ma J."/>
        </authorList>
    </citation>
    <scope>NUCLEOTIDE SEQUENCE [LARGE SCALE GENOMIC DNA]</scope>
    <source>
        <strain evidence="10">JCM 18204</strain>
    </source>
</reference>
<dbReference type="Pfam" id="PF05567">
    <property type="entry name" value="T4P_PilY1"/>
    <property type="match status" value="1"/>
</dbReference>
<evidence type="ECO:0000256" key="4">
    <source>
        <dbReference type="ARBA" id="ARBA00022723"/>
    </source>
</evidence>
<keyword evidence="4" id="KW-0479">Metal-binding</keyword>
<dbReference type="EMBL" id="BAABJE010000001">
    <property type="protein sequence ID" value="GAA4783085.1"/>
    <property type="molecule type" value="Genomic_DNA"/>
</dbReference>
<evidence type="ECO:0000313" key="9">
    <source>
        <dbReference type="EMBL" id="GAA4783085.1"/>
    </source>
</evidence>
<protein>
    <submittedName>
        <fullName evidence="9">PilC/PilY family type IV pilus protein</fullName>
    </submittedName>
</protein>
<comment type="similarity">
    <text evidence="2">Belongs to the PilY1 family.</text>
</comment>
<dbReference type="SUPFAM" id="SSF50998">
    <property type="entry name" value="Quinoprotein alcohol dehydrogenase-like"/>
    <property type="match status" value="1"/>
</dbReference>
<dbReference type="InterPro" id="IPR011047">
    <property type="entry name" value="Quinoprotein_ADH-like_sf"/>
</dbReference>
<keyword evidence="3" id="KW-1029">Fimbrium biogenesis</keyword>
<feature type="region of interest" description="Disordered" evidence="7">
    <location>
        <begin position="1"/>
        <end position="21"/>
    </location>
</feature>
<name>A0ABP9AM28_9GAMM</name>
<feature type="domain" description="PilY1 beta-propeller" evidence="8">
    <location>
        <begin position="628"/>
        <end position="917"/>
    </location>
</feature>
<keyword evidence="6" id="KW-0281">Fimbrium</keyword>
<comment type="subcellular location">
    <subcellularLocation>
        <location evidence="1">Fimbrium</location>
    </subcellularLocation>
</comment>
<evidence type="ECO:0000256" key="5">
    <source>
        <dbReference type="ARBA" id="ARBA00022837"/>
    </source>
</evidence>
<comment type="caution">
    <text evidence="9">The sequence shown here is derived from an EMBL/GenBank/DDBJ whole genome shotgun (WGS) entry which is preliminary data.</text>
</comment>
<dbReference type="Proteomes" id="UP001499959">
    <property type="component" value="Unassembled WGS sequence"/>
</dbReference>
<proteinExistence type="inferred from homology"/>
<keyword evidence="5" id="KW-0106">Calcium</keyword>
<organism evidence="9 10">
    <name type="scientific">Lysobacter hankyongensis</name>
    <dbReference type="NCBI Taxonomy" id="1176535"/>
    <lineage>
        <taxon>Bacteria</taxon>
        <taxon>Pseudomonadati</taxon>
        <taxon>Pseudomonadota</taxon>
        <taxon>Gammaproteobacteria</taxon>
        <taxon>Lysobacterales</taxon>
        <taxon>Lysobacteraceae</taxon>
        <taxon>Lysobacter</taxon>
    </lineage>
</organism>